<gene>
    <name evidence="1" type="ORF">MOQ58_17925</name>
</gene>
<dbReference type="Proteomes" id="UP001243713">
    <property type="component" value="Chromosome"/>
</dbReference>
<dbReference type="RefSeq" id="WP_280161562.1">
    <property type="nucleotide sequence ID" value="NZ_CP093428.1"/>
</dbReference>
<proteinExistence type="predicted"/>
<evidence type="ECO:0000313" key="1">
    <source>
        <dbReference type="EMBL" id="WGK88410.1"/>
    </source>
</evidence>
<accession>A0ABY8MM33</accession>
<name>A0ABY8MM33_9PSED</name>
<dbReference type="EMBL" id="CP093428">
    <property type="protein sequence ID" value="WGK88410.1"/>
    <property type="molecule type" value="Genomic_DNA"/>
</dbReference>
<evidence type="ECO:0000313" key="2">
    <source>
        <dbReference type="Proteomes" id="UP001243713"/>
    </source>
</evidence>
<protein>
    <submittedName>
        <fullName evidence="1">Uncharacterized protein</fullName>
    </submittedName>
</protein>
<sequence length="139" mass="15713">MSRSADRRNNARKWMREPSSGTRIVVITAGLGSEHLELIHHSFSCFENIALMQVDVAPMAAGMFEAHTSTCDYCLVVAGELDKRFLRDLPKRRINIYPIARDARTERSVIEAVEQVKSLARANPPPRIDNESAFCRRCP</sequence>
<reference evidence="1 2" key="1">
    <citation type="submission" date="2022-03" db="EMBL/GenBank/DDBJ databases">
        <title>Plant growth promoting endophytes with ACC deaminase activity.</title>
        <authorList>
            <person name="Charles T."/>
            <person name="Van Dyk A."/>
            <person name="Cheng J."/>
            <person name="Heil J."/>
        </authorList>
    </citation>
    <scope>NUCLEOTIDE SEQUENCE [LARGE SCALE GENOMIC DNA]</scope>
    <source>
        <strain evidence="1 2">8R6</strain>
    </source>
</reference>
<keyword evidence="2" id="KW-1185">Reference proteome</keyword>
<organism evidence="1 2">
    <name type="scientific">Pseudomonas migulae</name>
    <dbReference type="NCBI Taxonomy" id="78543"/>
    <lineage>
        <taxon>Bacteria</taxon>
        <taxon>Pseudomonadati</taxon>
        <taxon>Pseudomonadota</taxon>
        <taxon>Gammaproteobacteria</taxon>
        <taxon>Pseudomonadales</taxon>
        <taxon>Pseudomonadaceae</taxon>
        <taxon>Pseudomonas</taxon>
    </lineage>
</organism>